<reference evidence="2 3" key="1">
    <citation type="journal article" date="2019" name="Int. J. Syst. Evol. Microbiol.">
        <title>The Global Catalogue of Microorganisms (GCM) 10K type strain sequencing project: providing services to taxonomists for standard genome sequencing and annotation.</title>
        <authorList>
            <consortium name="The Broad Institute Genomics Platform"/>
            <consortium name="The Broad Institute Genome Sequencing Center for Infectious Disease"/>
            <person name="Wu L."/>
            <person name="Ma J."/>
        </authorList>
    </citation>
    <scope>NUCLEOTIDE SEQUENCE [LARGE SCALE GENOMIC DNA]</scope>
    <source>
        <strain evidence="2 3">JCM 13002</strain>
    </source>
</reference>
<name>A0ABN1TGM0_9ACTN</name>
<evidence type="ECO:0000313" key="3">
    <source>
        <dbReference type="Proteomes" id="UP001499987"/>
    </source>
</evidence>
<dbReference type="EMBL" id="BAAALD010000022">
    <property type="protein sequence ID" value="GAA1083274.1"/>
    <property type="molecule type" value="Genomic_DNA"/>
</dbReference>
<dbReference type="RefSeq" id="WP_344623911.1">
    <property type="nucleotide sequence ID" value="NZ_BAAALD010000022.1"/>
</dbReference>
<evidence type="ECO:0008006" key="4">
    <source>
        <dbReference type="Google" id="ProtNLM"/>
    </source>
</evidence>
<dbReference type="SUPFAM" id="SSF52540">
    <property type="entry name" value="P-loop containing nucleoside triphosphate hydrolases"/>
    <property type="match status" value="1"/>
</dbReference>
<feature type="region of interest" description="Disordered" evidence="1">
    <location>
        <begin position="324"/>
        <end position="493"/>
    </location>
</feature>
<comment type="caution">
    <text evidence="2">The sequence shown here is derived from an EMBL/GenBank/DDBJ whole genome shotgun (WGS) entry which is preliminary data.</text>
</comment>
<proteinExistence type="predicted"/>
<feature type="compositionally biased region" description="Low complexity" evidence="1">
    <location>
        <begin position="451"/>
        <end position="466"/>
    </location>
</feature>
<protein>
    <recommendedName>
        <fullName evidence="4">AAA+ ATPase domain-containing protein</fullName>
    </recommendedName>
</protein>
<sequence>MPSIPALRSWLRTLPADEVRILVARHEAAHGPDSVRYRGEPVAKKAATGSGTHLWVVKAPVGLLAALADCGASMAAIELCHRGFPVEAVRSPDLDGLGTMMGALPAPMAGLALHGLALRPESATTRLVRENWQDLWERALTPAEDLTEEGHLAHHHMAPAARPAAEDVQTSTDATGSGVEQVEQDVQRLRTDGAALADRLDTAAAGIRTGLGTVDPALAEDVAGWLADRARTAGTVRALDPDGTGWPAEDTYDTVVRIVASVREAEERQAHERRALLAELVEQRETHAKYVGLLEQESFVPAREGLERVVADLANRVRETEERLGLATDGLPSAAAAPGERLDDPVEPSAGAPADAVPAADEPDPEPHPEPEPEPEDTAPESTAQVDDAAAPESPAASTTGTDETAGTAGLDEPTGTGTVDTEPAGEAGQPGPPRRRTEPPAARPEQDTWPAGPAEAAEPLGAAGSEEPEEPDGSADTAGPVPVADVWTSGNDGPSAVERLIAQDRFAEAYWTTRAAGESQHRVQTLAFAHAAFHLPNAQAAFELQLQSDGIGFPAASEDREAYLVALAAALRSGLSAGWAPPLVTEFAPLPGLPQVWADVLQHLVAEVRQGLTLAAGEVLRASAAEPAVHRAEIGDRARQLQEDLPQRTITLQRGTKVLQTMCARDGRLGLTLRLVQEWAAGRADERALAEDMEQHYQRADAADRLIDATDRATRSPKQAKESIHSTAREQLRNHIKTVVDLLREAQTVAALPQHGRGREVGAGLIQAVAEAGRAESVPGPGGAALRVLVRWLSGESKPVAREDGLTPSADCLLALRDLAWLDDGDRPQPRLDGAGAADALAGLLEPVDVPAALRAHLDRGDVHLARLLLAVAGQGRLHGTGMPEAGELELWQQQVEDSAAVWRERVERRRRRAESLFAQIRVQNLLTPQVESELSGRLVDLRREEPAERFGGRDADVRSLAAELRALVVQKTAELREQLAELPLDADSVARISDLLDVDDVVTAEELLSFARQGRALPERQSDKGVELDEFLAGIAHRDAPAAGGTGVGARWWASHYAAGRSLAEATSVALDSWEALADPRKRSNAYQKHVGSVLRLLGLTATQVSLDEADRRDWSVMRLSVRADVSESLPGYVAALGSQAHRSYRVLLISDEQRGEGPLRHLSESAQGAHIILYLQPLGVEGRRRLAQRSRNRPQQAIVVDPAVLGWIAAREPRSFRAVQRVTLPWAGYVPYAPYLAGRVPPEVFKGRDTEKSAIMGREGSLFLYGGRQLGKSSLLRQVVDTFERDNREDHVAVYIDLRTADIGHAEPPERIWGVLAAELKRRGLLGPRLSERADGDTIAAHIRQWIADKPTRRVLVLADEADAFLNADARPVYTEGGQSTFRTVMRLQQLMQDTNRAFKVVFAGLHQVQRFNRLTNVITAHGGPGILVGPLVPKSAVELVVEPLAAVGLFFESPDLVWRILALTNYQANLVQIFCEGLVVEMQERALAADGSRPRITEADVQKVTASQGIQHQIKDRLRLTINLEDRYRVLTLILALRSLRDGCARGYTPQELLEEARAVWPEGFPPQDGVNEVRIDLVEMEGLGLVIQLQGGRAFAMRSPNVVNMLGTYEELDAELQTTEFSQPYDYNPRVARRSLGVDREQIARTSPLTDDQWHEALSAGTAVVAASPAMGSDLIDRAARLHIGTSRKVLTYRASDDLVKAITEHTRLRTPHMLIVDLRGESLARVQETVERLTAYTGAIGQERPVADADGAEVPRRRALVVTDPLPSSALAGRGAAVVRPKRWNATSVRAWPESPFLSAEERRNLVEATGGWPGHVERVMSAVRGGRTRDAALTSVRLDGPESAATHLRRAGLDRDLTARLCQWAEVFTAEEHRNGLATATPQDLSIVLETGIDEAEELLGQLEHLGVLDERPGGVTVDPVTFRALKTLQEAGEGGLG</sequence>
<evidence type="ECO:0000256" key="1">
    <source>
        <dbReference type="SAM" id="MobiDB-lite"/>
    </source>
</evidence>
<keyword evidence="3" id="KW-1185">Reference proteome</keyword>
<accession>A0ABN1TGM0</accession>
<evidence type="ECO:0000313" key="2">
    <source>
        <dbReference type="EMBL" id="GAA1083274.1"/>
    </source>
</evidence>
<organism evidence="2 3">
    <name type="scientific">Kitasatospora arboriphila</name>
    <dbReference type="NCBI Taxonomy" id="258052"/>
    <lineage>
        <taxon>Bacteria</taxon>
        <taxon>Bacillati</taxon>
        <taxon>Actinomycetota</taxon>
        <taxon>Actinomycetes</taxon>
        <taxon>Kitasatosporales</taxon>
        <taxon>Streptomycetaceae</taxon>
        <taxon>Kitasatospora</taxon>
    </lineage>
</organism>
<feature type="compositionally biased region" description="Low complexity" evidence="1">
    <location>
        <begin position="348"/>
        <end position="360"/>
    </location>
</feature>
<dbReference type="Proteomes" id="UP001499987">
    <property type="component" value="Unassembled WGS sequence"/>
</dbReference>
<dbReference type="InterPro" id="IPR027417">
    <property type="entry name" value="P-loop_NTPase"/>
</dbReference>
<feature type="compositionally biased region" description="Low complexity" evidence="1">
    <location>
        <begin position="387"/>
        <end position="410"/>
    </location>
</feature>
<dbReference type="Gene3D" id="3.40.50.300">
    <property type="entry name" value="P-loop containing nucleotide triphosphate hydrolases"/>
    <property type="match status" value="1"/>
</dbReference>
<gene>
    <name evidence="2" type="ORF">GCM10009663_28040</name>
</gene>